<reference evidence="6" key="1">
    <citation type="submission" date="2020-08" db="EMBL/GenBank/DDBJ databases">
        <title>Genome sequencing and assembly of the red palm weevil Rhynchophorus ferrugineus.</title>
        <authorList>
            <person name="Dias G.B."/>
            <person name="Bergman C.M."/>
            <person name="Manee M."/>
        </authorList>
    </citation>
    <scope>NUCLEOTIDE SEQUENCE</scope>
    <source>
        <strain evidence="6">AA-2017</strain>
        <tissue evidence="6">Whole larva</tissue>
    </source>
</reference>
<evidence type="ECO:0000313" key="6">
    <source>
        <dbReference type="EMBL" id="KAF7278014.1"/>
    </source>
</evidence>
<dbReference type="PANTHER" id="PTHR24096">
    <property type="entry name" value="LONG-CHAIN-FATTY-ACID--COA LIGASE"/>
    <property type="match status" value="1"/>
</dbReference>
<proteinExistence type="inferred from homology"/>
<keyword evidence="4" id="KW-0576">Peroxisome</keyword>
<evidence type="ECO:0000256" key="2">
    <source>
        <dbReference type="ARBA" id="ARBA00006432"/>
    </source>
</evidence>
<dbReference type="InterPro" id="IPR045851">
    <property type="entry name" value="AMP-bd_C_sf"/>
</dbReference>
<dbReference type="GO" id="GO:0016405">
    <property type="term" value="F:CoA-ligase activity"/>
    <property type="evidence" value="ECO:0007669"/>
    <property type="project" value="TreeGrafter"/>
</dbReference>
<dbReference type="Gene3D" id="3.30.300.30">
    <property type="match status" value="1"/>
</dbReference>
<dbReference type="OrthoDB" id="10253869at2759"/>
<dbReference type="GO" id="GO:0005777">
    <property type="term" value="C:peroxisome"/>
    <property type="evidence" value="ECO:0007669"/>
    <property type="project" value="UniProtKB-SubCell"/>
</dbReference>
<accession>A0A834IE35</accession>
<name>A0A834IE35_RHYFE</name>
<evidence type="ECO:0000313" key="7">
    <source>
        <dbReference type="Proteomes" id="UP000625711"/>
    </source>
</evidence>
<dbReference type="InterPro" id="IPR042099">
    <property type="entry name" value="ANL_N_sf"/>
</dbReference>
<evidence type="ECO:0000259" key="5">
    <source>
        <dbReference type="Pfam" id="PF00501"/>
    </source>
</evidence>
<dbReference type="InterPro" id="IPR000873">
    <property type="entry name" value="AMP-dep_synth/lig_dom"/>
</dbReference>
<evidence type="ECO:0000256" key="3">
    <source>
        <dbReference type="ARBA" id="ARBA00022598"/>
    </source>
</evidence>
<comment type="similarity">
    <text evidence="2">Belongs to the ATP-dependent AMP-binding enzyme family.</text>
</comment>
<dbReference type="PANTHER" id="PTHR24096:SF149">
    <property type="entry name" value="AMP-BINDING DOMAIN-CONTAINING PROTEIN-RELATED"/>
    <property type="match status" value="1"/>
</dbReference>
<dbReference type="AlphaFoldDB" id="A0A834IE35"/>
<dbReference type="EMBL" id="JAACXV010000409">
    <property type="protein sequence ID" value="KAF7278014.1"/>
    <property type="molecule type" value="Genomic_DNA"/>
</dbReference>
<dbReference type="Gene3D" id="3.40.50.12780">
    <property type="entry name" value="N-terminal domain of ligase-like"/>
    <property type="match status" value="1"/>
</dbReference>
<dbReference type="Pfam" id="PF00501">
    <property type="entry name" value="AMP-binding"/>
    <property type="match status" value="1"/>
</dbReference>
<keyword evidence="7" id="KW-1185">Reference proteome</keyword>
<organism evidence="6 7">
    <name type="scientific">Rhynchophorus ferrugineus</name>
    <name type="common">Red palm weevil</name>
    <name type="synonym">Curculio ferrugineus</name>
    <dbReference type="NCBI Taxonomy" id="354439"/>
    <lineage>
        <taxon>Eukaryota</taxon>
        <taxon>Metazoa</taxon>
        <taxon>Ecdysozoa</taxon>
        <taxon>Arthropoda</taxon>
        <taxon>Hexapoda</taxon>
        <taxon>Insecta</taxon>
        <taxon>Pterygota</taxon>
        <taxon>Neoptera</taxon>
        <taxon>Endopterygota</taxon>
        <taxon>Coleoptera</taxon>
        <taxon>Polyphaga</taxon>
        <taxon>Cucujiformia</taxon>
        <taxon>Curculionidae</taxon>
        <taxon>Dryophthorinae</taxon>
        <taxon>Rhynchophorus</taxon>
    </lineage>
</organism>
<keyword evidence="3" id="KW-0436">Ligase</keyword>
<protein>
    <recommendedName>
        <fullName evidence="5">AMP-dependent synthetase/ligase domain-containing protein</fullName>
    </recommendedName>
</protein>
<dbReference type="Proteomes" id="UP000625711">
    <property type="component" value="Unassembled WGS sequence"/>
</dbReference>
<comment type="subcellular location">
    <subcellularLocation>
        <location evidence="1">Peroxisome</location>
    </subcellularLocation>
</comment>
<sequence>MDRKLGSIKSSSLKGSLDSSRTKQIISLSYGGLGYKFFDELSAHADKVLQVDTINNVTETRGSVKIRAVQLAVEMKQRVVNPNDIVLIMSKTHANQTVAVLATLFLGAIVAAISPDTPLKDCLEIIKKLRPKMCFCDTRIVSQIERILDTISYGCEIVNFGSEVAGTTQFCKLISFKQEPEFKPIYIENPNKEVAFILSTLGTTGDPKLVCLSHHNIYTQCIKFVEIFENASKIISFFPLSWITQTVILCFSINFGITVIMASNFNERTACKMIHDFLIDVAIFGTELAMRFVGNVAIKDYNIKCLKYVLIGVVNTSKDDIAYMRKSLPDVKFLQLYTLTETGCISAVTPSNYVTEPHKNTSVGKLLMNCKIKIIDIETGQLLGPNQFGELYFSGDGLMLGYFKDNSATMASMDKGYFKTGDLVRYDEEGWIYFGGRIDEMIVINNVRCTSTQLENDILAHPLIHDVVILSDQQEIVACIEKKPDSVLTHENLQNFMINHVPNHEVITRILFFDELPRTIAGNVKKIELRNKILKVKIEYTRSLASIDPSVPDVSETHLSKQKLNQ</sequence>
<comment type="caution">
    <text evidence="6">The sequence shown here is derived from an EMBL/GenBank/DDBJ whole genome shotgun (WGS) entry which is preliminary data.</text>
</comment>
<evidence type="ECO:0000256" key="4">
    <source>
        <dbReference type="ARBA" id="ARBA00023140"/>
    </source>
</evidence>
<evidence type="ECO:0000256" key="1">
    <source>
        <dbReference type="ARBA" id="ARBA00004275"/>
    </source>
</evidence>
<feature type="domain" description="AMP-dependent synthetase/ligase" evidence="5">
    <location>
        <begin position="44"/>
        <end position="403"/>
    </location>
</feature>
<dbReference type="SUPFAM" id="SSF56801">
    <property type="entry name" value="Acetyl-CoA synthetase-like"/>
    <property type="match status" value="1"/>
</dbReference>
<gene>
    <name evidence="6" type="ORF">GWI33_008937</name>
</gene>